<evidence type="ECO:0000313" key="1">
    <source>
        <dbReference type="EMBL" id="QJA94918.1"/>
    </source>
</evidence>
<proteinExistence type="predicted"/>
<organism evidence="1">
    <name type="scientific">viral metagenome</name>
    <dbReference type="NCBI Taxonomy" id="1070528"/>
    <lineage>
        <taxon>unclassified sequences</taxon>
        <taxon>metagenomes</taxon>
        <taxon>organismal metagenomes</taxon>
    </lineage>
</organism>
<sequence length="129" mass="14410">MRYYAELEVPVGTEISDPEIAEIKLTPGVIDHLSVYFPAGSAGNLYVQLWLNAYQLVPWERGQWLRGDDLLIPDSGRYEVDEEPYLLTVKGYSTAVNYSHSALVSVELTPYQVVVGAPPSFSVVGERFE</sequence>
<gene>
    <name evidence="1" type="ORF">MM415B03701_0007</name>
</gene>
<reference evidence="1" key="1">
    <citation type="submission" date="2020-03" db="EMBL/GenBank/DDBJ databases">
        <title>The deep terrestrial virosphere.</title>
        <authorList>
            <person name="Holmfeldt K."/>
            <person name="Nilsson E."/>
            <person name="Simone D."/>
            <person name="Lopez-Fernandez M."/>
            <person name="Wu X."/>
            <person name="de Brujin I."/>
            <person name="Lundin D."/>
            <person name="Andersson A."/>
            <person name="Bertilsson S."/>
            <person name="Dopson M."/>
        </authorList>
    </citation>
    <scope>NUCLEOTIDE SEQUENCE</scope>
    <source>
        <strain evidence="1">MM415B03701</strain>
    </source>
</reference>
<dbReference type="AlphaFoldDB" id="A0A6M3LPW2"/>
<name>A0A6M3LPW2_9ZZZZ</name>
<accession>A0A6M3LPW2</accession>
<dbReference type="EMBL" id="MT143271">
    <property type="protein sequence ID" value="QJA94918.1"/>
    <property type="molecule type" value="Genomic_DNA"/>
</dbReference>
<protein>
    <submittedName>
        <fullName evidence="1">Uncharacterized protein</fullName>
    </submittedName>
</protein>